<dbReference type="GO" id="GO:0022857">
    <property type="term" value="F:transmembrane transporter activity"/>
    <property type="evidence" value="ECO:0007669"/>
    <property type="project" value="UniProtKB-ARBA"/>
</dbReference>
<dbReference type="AlphaFoldDB" id="A0A1Y3M8W6"/>
<dbReference type="PANTHER" id="PTHR43166:SF30">
    <property type="entry name" value="METHIONINE IMPORT ATP-BINDING PROTEIN METN"/>
    <property type="match status" value="1"/>
</dbReference>
<keyword evidence="2" id="KW-0813">Transport</keyword>
<evidence type="ECO:0000256" key="7">
    <source>
        <dbReference type="ARBA" id="ARBA00022970"/>
    </source>
</evidence>
<organism evidence="9 10">
    <name type="scientific">Bacillus pseudomycoides</name>
    <dbReference type="NCBI Taxonomy" id="64104"/>
    <lineage>
        <taxon>Bacteria</taxon>
        <taxon>Bacillati</taxon>
        <taxon>Bacillota</taxon>
        <taxon>Bacilli</taxon>
        <taxon>Bacillales</taxon>
        <taxon>Bacillaceae</taxon>
        <taxon>Bacillus</taxon>
        <taxon>Bacillus cereus group</taxon>
    </lineage>
</organism>
<proteinExistence type="inferred from homology"/>
<keyword evidence="5" id="KW-0067">ATP-binding</keyword>
<keyword evidence="6" id="KW-1278">Translocase</keyword>
<evidence type="ECO:0000313" key="10">
    <source>
        <dbReference type="Proteomes" id="UP000195321"/>
    </source>
</evidence>
<dbReference type="Gene3D" id="3.40.50.300">
    <property type="entry name" value="P-loop containing nucleotide triphosphate hydrolases"/>
    <property type="match status" value="1"/>
</dbReference>
<name>A0A1Y3M8W6_9BACI</name>
<evidence type="ECO:0000256" key="2">
    <source>
        <dbReference type="ARBA" id="ARBA00022448"/>
    </source>
</evidence>
<evidence type="ECO:0000256" key="3">
    <source>
        <dbReference type="ARBA" id="ARBA00022475"/>
    </source>
</evidence>
<keyword evidence="4" id="KW-0547">Nucleotide-binding</keyword>
<comment type="similarity">
    <text evidence="1">Belongs to the ABC transporter superfamily.</text>
</comment>
<dbReference type="FunFam" id="3.40.50.300:FF:000032">
    <property type="entry name" value="Export ABC transporter ATP-binding protein"/>
    <property type="match status" value="1"/>
</dbReference>
<dbReference type="Proteomes" id="UP000195321">
    <property type="component" value="Unassembled WGS sequence"/>
</dbReference>
<dbReference type="PROSITE" id="PS50893">
    <property type="entry name" value="ABC_TRANSPORTER_2"/>
    <property type="match status" value="1"/>
</dbReference>
<gene>
    <name evidence="9" type="ORF">BW425_23200</name>
</gene>
<dbReference type="CDD" id="cd03258">
    <property type="entry name" value="ABC_MetN_methionine_transporter"/>
    <property type="match status" value="1"/>
</dbReference>
<dbReference type="SUPFAM" id="SSF52540">
    <property type="entry name" value="P-loop containing nucleoside triphosphate hydrolases"/>
    <property type="match status" value="1"/>
</dbReference>
<dbReference type="GO" id="GO:0016887">
    <property type="term" value="F:ATP hydrolysis activity"/>
    <property type="evidence" value="ECO:0007669"/>
    <property type="project" value="InterPro"/>
</dbReference>
<dbReference type="PANTHER" id="PTHR43166">
    <property type="entry name" value="AMINO ACID IMPORT ATP-BINDING PROTEIN"/>
    <property type="match status" value="1"/>
</dbReference>
<dbReference type="GO" id="GO:0005524">
    <property type="term" value="F:ATP binding"/>
    <property type="evidence" value="ECO:0007669"/>
    <property type="project" value="UniProtKB-KW"/>
</dbReference>
<dbReference type="InterPro" id="IPR003439">
    <property type="entry name" value="ABC_transporter-like_ATP-bd"/>
</dbReference>
<dbReference type="Pfam" id="PF00005">
    <property type="entry name" value="ABC_tran"/>
    <property type="match status" value="1"/>
</dbReference>
<evidence type="ECO:0000256" key="4">
    <source>
        <dbReference type="ARBA" id="ARBA00022741"/>
    </source>
</evidence>
<sequence length="255" mass="28487">MKMITLRDINKTFQTKEGLFHGVKSVSLQIEEHDIYGIAGLSGAGKSTLLRTMNLLEKPDSGAVIVNGKDLTKLSKKDLRTARQSIGMIFQHFHLLHNKNVSDNIALPLELKSVSKEEREKRVRECLEIVGLSDKAHHFPSQLSGGQKQRVAIARALANDPKVLLCDEPTSALDPKTTRSILQFLQKINKELGVTIVIVTHEMNVIKQICNKVAVMEEGEVIESFHLRDQHLKPTTEIAKLLLGIEQERGIAHVQ</sequence>
<evidence type="ECO:0000256" key="6">
    <source>
        <dbReference type="ARBA" id="ARBA00022967"/>
    </source>
</evidence>
<protein>
    <submittedName>
        <fullName evidence="9">ABC transporter</fullName>
    </submittedName>
</protein>
<keyword evidence="3" id="KW-1003">Cell membrane</keyword>
<comment type="caution">
    <text evidence="9">The sequence shown here is derived from an EMBL/GenBank/DDBJ whole genome shotgun (WGS) entry which is preliminary data.</text>
</comment>
<dbReference type="InterPro" id="IPR041701">
    <property type="entry name" value="MetN_ABC"/>
</dbReference>
<dbReference type="InterPro" id="IPR017871">
    <property type="entry name" value="ABC_transporter-like_CS"/>
</dbReference>
<evidence type="ECO:0000256" key="8">
    <source>
        <dbReference type="ARBA" id="ARBA00023136"/>
    </source>
</evidence>
<dbReference type="GO" id="GO:0006865">
    <property type="term" value="P:amino acid transport"/>
    <property type="evidence" value="ECO:0007669"/>
    <property type="project" value="UniProtKB-KW"/>
</dbReference>
<accession>A0A1Y3M8W6</accession>
<dbReference type="InterPro" id="IPR027417">
    <property type="entry name" value="P-loop_NTPase"/>
</dbReference>
<keyword evidence="8" id="KW-0472">Membrane</keyword>
<keyword evidence="7" id="KW-0029">Amino-acid transport</keyword>
<dbReference type="InterPro" id="IPR003593">
    <property type="entry name" value="AAA+_ATPase"/>
</dbReference>
<dbReference type="SMART" id="SM00382">
    <property type="entry name" value="AAA"/>
    <property type="match status" value="1"/>
</dbReference>
<evidence type="ECO:0000256" key="1">
    <source>
        <dbReference type="ARBA" id="ARBA00005417"/>
    </source>
</evidence>
<evidence type="ECO:0000313" key="9">
    <source>
        <dbReference type="EMBL" id="OUM46536.1"/>
    </source>
</evidence>
<dbReference type="GO" id="GO:0098796">
    <property type="term" value="C:membrane protein complex"/>
    <property type="evidence" value="ECO:0007669"/>
    <property type="project" value="UniProtKB-ARBA"/>
</dbReference>
<dbReference type="EMBL" id="MWPX01000042">
    <property type="protein sequence ID" value="OUM46536.1"/>
    <property type="molecule type" value="Genomic_DNA"/>
</dbReference>
<dbReference type="InterPro" id="IPR050086">
    <property type="entry name" value="MetN_ABC_transporter-like"/>
</dbReference>
<dbReference type="PROSITE" id="PS00211">
    <property type="entry name" value="ABC_TRANSPORTER_1"/>
    <property type="match status" value="1"/>
</dbReference>
<evidence type="ECO:0000256" key="5">
    <source>
        <dbReference type="ARBA" id="ARBA00022840"/>
    </source>
</evidence>
<reference evidence="9 10" key="1">
    <citation type="submission" date="2017-02" db="EMBL/GenBank/DDBJ databases">
        <title>Bacillus pseudomycoides isolate FSL K6-0042.</title>
        <authorList>
            <person name="Kovac J."/>
        </authorList>
    </citation>
    <scope>NUCLEOTIDE SEQUENCE [LARGE SCALE GENOMIC DNA]</scope>
    <source>
        <strain evidence="9 10">FSL K6-0042</strain>
    </source>
</reference>